<dbReference type="Pfam" id="PF00535">
    <property type="entry name" value="Glycos_transf_2"/>
    <property type="match status" value="1"/>
</dbReference>
<evidence type="ECO:0000313" key="2">
    <source>
        <dbReference type="EMBL" id="KKS42791.1"/>
    </source>
</evidence>
<feature type="domain" description="Glycosyltransferase 2-like" evidence="1">
    <location>
        <begin position="3"/>
        <end position="165"/>
    </location>
</feature>
<dbReference type="SUPFAM" id="SSF53448">
    <property type="entry name" value="Nucleotide-diphospho-sugar transferases"/>
    <property type="match status" value="1"/>
</dbReference>
<reference evidence="2 3" key="1">
    <citation type="journal article" date="2015" name="Nature">
        <title>rRNA introns, odd ribosomes, and small enigmatic genomes across a large radiation of phyla.</title>
        <authorList>
            <person name="Brown C.T."/>
            <person name="Hug L.A."/>
            <person name="Thomas B.C."/>
            <person name="Sharon I."/>
            <person name="Castelle C.J."/>
            <person name="Singh A."/>
            <person name="Wilkins M.J."/>
            <person name="Williams K.H."/>
            <person name="Banfield J.F."/>
        </authorList>
    </citation>
    <scope>NUCLEOTIDE SEQUENCE [LARGE SCALE GENOMIC DNA]</scope>
</reference>
<dbReference type="GO" id="GO:0016740">
    <property type="term" value="F:transferase activity"/>
    <property type="evidence" value="ECO:0007669"/>
    <property type="project" value="UniProtKB-KW"/>
</dbReference>
<keyword evidence="2" id="KW-0808">Transferase</keyword>
<dbReference type="PANTHER" id="PTHR10859:SF91">
    <property type="entry name" value="DOLICHYL-PHOSPHATE BETA-GLUCOSYLTRANSFERASE"/>
    <property type="match status" value="1"/>
</dbReference>
<protein>
    <submittedName>
        <fullName evidence="2">Glycosyl transferase</fullName>
    </submittedName>
</protein>
<dbReference type="GO" id="GO:0006487">
    <property type="term" value="P:protein N-linked glycosylation"/>
    <property type="evidence" value="ECO:0007669"/>
    <property type="project" value="TreeGrafter"/>
</dbReference>
<dbReference type="Gene3D" id="3.90.550.10">
    <property type="entry name" value="Spore Coat Polysaccharide Biosynthesis Protein SpsA, Chain A"/>
    <property type="match status" value="1"/>
</dbReference>
<dbReference type="Proteomes" id="UP000034516">
    <property type="component" value="Unassembled WGS sequence"/>
</dbReference>
<sequence>MLTIVLPVLNEQIILRENALRLWSFCRDNLKEEWQIIISDSASTDKTPFIGHALAENYLEIKYFRQEIIGKGAAVLGAWQSFPADIYIFMDADLAADLKFLPALISAVKNKADIAVGSRFQIGASSSRPWLRRLTSRGLRLVLKIFFHLKAKDAPCGFKAINQKTLATVIPRIKNQTWFFDTELLILAEQQGLNIKEIPIIWQDGLNPARRSTIRLFAVIKDYLKNIFSLLNR</sequence>
<dbReference type="InterPro" id="IPR029044">
    <property type="entry name" value="Nucleotide-diphossugar_trans"/>
</dbReference>
<evidence type="ECO:0000259" key="1">
    <source>
        <dbReference type="Pfam" id="PF00535"/>
    </source>
</evidence>
<dbReference type="InterPro" id="IPR001173">
    <property type="entry name" value="Glyco_trans_2-like"/>
</dbReference>
<organism evidence="2 3">
    <name type="scientific">Candidatus Kuenenbacteria bacterium GW2011_GWA2_42_15</name>
    <dbReference type="NCBI Taxonomy" id="1618677"/>
    <lineage>
        <taxon>Bacteria</taxon>
        <taxon>Candidatus Kueneniibacteriota</taxon>
    </lineage>
</organism>
<name>A0A0G1B8Z0_9BACT</name>
<accession>A0A0G1B8Z0</accession>
<dbReference type="AlphaFoldDB" id="A0A0G1B8Z0"/>
<dbReference type="EMBL" id="LCCW01000007">
    <property type="protein sequence ID" value="KKS42791.1"/>
    <property type="molecule type" value="Genomic_DNA"/>
</dbReference>
<comment type="caution">
    <text evidence="2">The sequence shown here is derived from an EMBL/GenBank/DDBJ whole genome shotgun (WGS) entry which is preliminary data.</text>
</comment>
<evidence type="ECO:0000313" key="3">
    <source>
        <dbReference type="Proteomes" id="UP000034516"/>
    </source>
</evidence>
<gene>
    <name evidence="2" type="ORF">UV02_C0007G0007</name>
</gene>
<proteinExistence type="predicted"/>
<dbReference type="PANTHER" id="PTHR10859">
    <property type="entry name" value="GLYCOSYL TRANSFERASE"/>
    <property type="match status" value="1"/>
</dbReference>